<sequence>MAPEVLKKESVTDKADVFSYGIVLLEIISGQSNSKHEGKEERESLLQREVIPSWWIKKLTSYDMKQFIGIFDLAMRCVDQTPDFRPKMSDVVTELEEDLSDLPIALPPFCLSSFVRAH</sequence>
<comment type="caution">
    <text evidence="1">The sequence shown here is derived from an EMBL/GenBank/DDBJ whole genome shotgun (WGS) entry which is preliminary data.</text>
</comment>
<accession>A0ACC0XJY9</accession>
<keyword evidence="2" id="KW-1185">Reference proteome</keyword>
<organism evidence="1 2">
    <name type="scientific">Pistacia integerrima</name>
    <dbReference type="NCBI Taxonomy" id="434235"/>
    <lineage>
        <taxon>Eukaryota</taxon>
        <taxon>Viridiplantae</taxon>
        <taxon>Streptophyta</taxon>
        <taxon>Embryophyta</taxon>
        <taxon>Tracheophyta</taxon>
        <taxon>Spermatophyta</taxon>
        <taxon>Magnoliopsida</taxon>
        <taxon>eudicotyledons</taxon>
        <taxon>Gunneridae</taxon>
        <taxon>Pentapetalae</taxon>
        <taxon>rosids</taxon>
        <taxon>malvids</taxon>
        <taxon>Sapindales</taxon>
        <taxon>Anacardiaceae</taxon>
        <taxon>Pistacia</taxon>
    </lineage>
</organism>
<reference evidence="2" key="1">
    <citation type="journal article" date="2023" name="G3 (Bethesda)">
        <title>Genome assembly and association tests identify interacting loci associated with vigor, precocity, and sex in interspecific pistachio rootstocks.</title>
        <authorList>
            <person name="Palmer W."/>
            <person name="Jacygrad E."/>
            <person name="Sagayaradj S."/>
            <person name="Cavanaugh K."/>
            <person name="Han R."/>
            <person name="Bertier L."/>
            <person name="Beede B."/>
            <person name="Kafkas S."/>
            <person name="Golino D."/>
            <person name="Preece J."/>
            <person name="Michelmore R."/>
        </authorList>
    </citation>
    <scope>NUCLEOTIDE SEQUENCE [LARGE SCALE GENOMIC DNA]</scope>
</reference>
<proteinExistence type="predicted"/>
<evidence type="ECO:0000313" key="2">
    <source>
        <dbReference type="Proteomes" id="UP001163603"/>
    </source>
</evidence>
<name>A0ACC0XJY9_9ROSI</name>
<evidence type="ECO:0000313" key="1">
    <source>
        <dbReference type="EMBL" id="KAJ0018723.1"/>
    </source>
</evidence>
<protein>
    <submittedName>
        <fullName evidence="1">Uncharacterized protein</fullName>
    </submittedName>
</protein>
<dbReference type="EMBL" id="CM047747">
    <property type="protein sequence ID" value="KAJ0018723.1"/>
    <property type="molecule type" value="Genomic_DNA"/>
</dbReference>
<gene>
    <name evidence="1" type="ORF">Pint_09499</name>
</gene>
<dbReference type="Proteomes" id="UP001163603">
    <property type="component" value="Chromosome 12"/>
</dbReference>